<dbReference type="EMBL" id="KL812359">
    <property type="protein sequence ID" value="KFM83158.1"/>
    <property type="molecule type" value="Genomic_DNA"/>
</dbReference>
<evidence type="ECO:0000313" key="1">
    <source>
        <dbReference type="EMBL" id="KFM83158.1"/>
    </source>
</evidence>
<dbReference type="AlphaFoldDB" id="A0A087V0L9"/>
<keyword evidence="2" id="KW-1185">Reference proteome</keyword>
<gene>
    <name evidence="1" type="ORF">X975_06245</name>
</gene>
<name>A0A087V0L9_STEMI</name>
<dbReference type="InterPro" id="IPR027417">
    <property type="entry name" value="P-loop_NTPase"/>
</dbReference>
<sequence>MEFPKLKHPFTMVVAGPTSSGKTVFVKKLVQHRSIDPFPTKIVWCY</sequence>
<dbReference type="Proteomes" id="UP000054359">
    <property type="component" value="Unassembled WGS sequence"/>
</dbReference>
<organism evidence="1 2">
    <name type="scientific">Stegodyphus mimosarum</name>
    <name type="common">African social velvet spider</name>
    <dbReference type="NCBI Taxonomy" id="407821"/>
    <lineage>
        <taxon>Eukaryota</taxon>
        <taxon>Metazoa</taxon>
        <taxon>Ecdysozoa</taxon>
        <taxon>Arthropoda</taxon>
        <taxon>Chelicerata</taxon>
        <taxon>Arachnida</taxon>
        <taxon>Araneae</taxon>
        <taxon>Araneomorphae</taxon>
        <taxon>Entelegynae</taxon>
        <taxon>Eresoidea</taxon>
        <taxon>Eresidae</taxon>
        <taxon>Stegodyphus</taxon>
    </lineage>
</organism>
<dbReference type="SUPFAM" id="SSF52540">
    <property type="entry name" value="P-loop containing nucleoside triphosphate hydrolases"/>
    <property type="match status" value="1"/>
</dbReference>
<dbReference type="OrthoDB" id="6425971at2759"/>
<reference evidence="1 2" key="1">
    <citation type="submission" date="2013-11" db="EMBL/GenBank/DDBJ databases">
        <title>Genome sequencing of Stegodyphus mimosarum.</title>
        <authorList>
            <person name="Bechsgaard J."/>
        </authorList>
    </citation>
    <scope>NUCLEOTIDE SEQUENCE [LARGE SCALE GENOMIC DNA]</scope>
</reference>
<accession>A0A087V0L9</accession>
<evidence type="ECO:0000313" key="2">
    <source>
        <dbReference type="Proteomes" id="UP000054359"/>
    </source>
</evidence>
<feature type="non-terminal residue" evidence="1">
    <location>
        <position position="46"/>
    </location>
</feature>
<proteinExistence type="predicted"/>
<protein>
    <submittedName>
        <fullName evidence="1">Uncharacterized protein</fullName>
    </submittedName>
</protein>